<keyword evidence="10" id="KW-0378">Hydrolase</keyword>
<dbReference type="GO" id="GO:0003677">
    <property type="term" value="F:DNA binding"/>
    <property type="evidence" value="ECO:0007669"/>
    <property type="project" value="InterPro"/>
</dbReference>
<dbReference type="SMART" id="SM00297">
    <property type="entry name" value="BROMO"/>
    <property type="match status" value="1"/>
</dbReference>
<dbReference type="InterPro" id="IPR016181">
    <property type="entry name" value="Acyl_CoA_acyltransferase"/>
</dbReference>
<evidence type="ECO:0000256" key="25">
    <source>
        <dbReference type="ARBA" id="ARBA00049390"/>
    </source>
</evidence>
<dbReference type="Pfam" id="PF06466">
    <property type="entry name" value="PCAF_N"/>
    <property type="match status" value="1"/>
</dbReference>
<dbReference type="CDD" id="cd05509">
    <property type="entry name" value="Bromo_gcn5_like"/>
    <property type="match status" value="1"/>
</dbReference>
<dbReference type="InterPro" id="IPR027417">
    <property type="entry name" value="P-loop_NTPase"/>
</dbReference>
<comment type="similarity">
    <text evidence="3">Belongs to the helicase family. RLR subfamily.</text>
</comment>
<evidence type="ECO:0000256" key="17">
    <source>
        <dbReference type="ARBA" id="ARBA00023117"/>
    </source>
</evidence>
<dbReference type="InterPro" id="IPR038557">
    <property type="entry name" value="RLR_C_sf"/>
</dbReference>
<evidence type="ECO:0000256" key="8">
    <source>
        <dbReference type="ARBA" id="ARBA00022723"/>
    </source>
</evidence>
<feature type="compositionally biased region" description="Gly residues" evidence="28">
    <location>
        <begin position="58"/>
        <end position="74"/>
    </location>
</feature>
<evidence type="ECO:0000256" key="12">
    <source>
        <dbReference type="ARBA" id="ARBA00022833"/>
    </source>
</evidence>
<dbReference type="GO" id="GO:0005634">
    <property type="term" value="C:nucleus"/>
    <property type="evidence" value="ECO:0007669"/>
    <property type="project" value="UniProtKB-SubCell"/>
</dbReference>
<comment type="caution">
    <text evidence="34">The sequence shown here is derived from an EMBL/GenBank/DDBJ whole genome shotgun (WGS) entry which is preliminary data.</text>
</comment>
<evidence type="ECO:0000256" key="18">
    <source>
        <dbReference type="ARBA" id="ARBA00023118"/>
    </source>
</evidence>
<dbReference type="Pfam" id="PF18119">
    <property type="entry name" value="RIG-I_C"/>
    <property type="match status" value="1"/>
</dbReference>
<dbReference type="GO" id="GO:0016787">
    <property type="term" value="F:hydrolase activity"/>
    <property type="evidence" value="ECO:0007669"/>
    <property type="project" value="UniProtKB-KW"/>
</dbReference>
<dbReference type="CDD" id="cd15806">
    <property type="entry name" value="LGP2_C"/>
    <property type="match status" value="1"/>
</dbReference>
<dbReference type="GO" id="GO:0051607">
    <property type="term" value="P:defense response to virus"/>
    <property type="evidence" value="ECO:0007669"/>
    <property type="project" value="UniProtKB-KW"/>
</dbReference>
<dbReference type="Gene3D" id="2.170.150.30">
    <property type="entry name" value="RIG-I-like receptor, C-terminal regulatory domain"/>
    <property type="match status" value="1"/>
</dbReference>
<keyword evidence="5" id="KW-0963">Cytoplasm</keyword>
<keyword evidence="21" id="KW-0539">Nucleus</keyword>
<evidence type="ECO:0000259" key="32">
    <source>
        <dbReference type="PROSITE" id="PS51194"/>
    </source>
</evidence>
<dbReference type="PROSITE" id="PS50014">
    <property type="entry name" value="BROMODOMAIN_2"/>
    <property type="match status" value="1"/>
</dbReference>
<dbReference type="GO" id="GO:0005813">
    <property type="term" value="C:centrosome"/>
    <property type="evidence" value="ECO:0007669"/>
    <property type="project" value="UniProtKB-SubCell"/>
</dbReference>
<dbReference type="InterPro" id="IPR006935">
    <property type="entry name" value="Helicase/UvrB_N"/>
</dbReference>
<dbReference type="PANTHER" id="PTHR45750">
    <property type="entry name" value="GH11602P"/>
    <property type="match status" value="1"/>
</dbReference>
<comment type="catalytic activity">
    <reaction evidence="25">
        <text>ATP + H2O = ADP + phosphate + H(+)</text>
        <dbReference type="Rhea" id="RHEA:13065"/>
        <dbReference type="ChEBI" id="CHEBI:15377"/>
        <dbReference type="ChEBI" id="CHEBI:15378"/>
        <dbReference type="ChEBI" id="CHEBI:30616"/>
        <dbReference type="ChEBI" id="CHEBI:43474"/>
        <dbReference type="ChEBI" id="CHEBI:456216"/>
        <dbReference type="EC" id="3.6.4.13"/>
    </reaction>
    <physiologicalReaction direction="left-to-right" evidence="25">
        <dbReference type="Rhea" id="RHEA:13066"/>
    </physiologicalReaction>
</comment>
<keyword evidence="12 27" id="KW-0862">Zinc</keyword>
<evidence type="ECO:0000256" key="6">
    <source>
        <dbReference type="ARBA" id="ARBA00022588"/>
    </source>
</evidence>
<keyword evidence="6" id="KW-0399">Innate immunity</keyword>
<evidence type="ECO:0000256" key="4">
    <source>
        <dbReference type="ARBA" id="ARBA00008607"/>
    </source>
</evidence>
<dbReference type="PROSITE" id="PS00633">
    <property type="entry name" value="BROMODOMAIN_1"/>
    <property type="match status" value="1"/>
</dbReference>
<evidence type="ECO:0000256" key="22">
    <source>
        <dbReference type="ARBA" id="ARBA00023315"/>
    </source>
</evidence>
<dbReference type="GO" id="GO:0043992">
    <property type="term" value="F:histone H3K9 acetyltransferase activity"/>
    <property type="evidence" value="ECO:0007669"/>
    <property type="project" value="UniProtKB-ARBA"/>
</dbReference>
<dbReference type="InterPro" id="IPR014001">
    <property type="entry name" value="Helicase_ATP-bd"/>
</dbReference>
<dbReference type="SMART" id="SM00487">
    <property type="entry name" value="DEXDc"/>
    <property type="match status" value="1"/>
</dbReference>
<dbReference type="GO" id="GO:0051726">
    <property type="term" value="P:regulation of cell cycle"/>
    <property type="evidence" value="ECO:0007669"/>
    <property type="project" value="UniProtKB-ARBA"/>
</dbReference>
<dbReference type="GO" id="GO:0140672">
    <property type="term" value="C:ATAC complex"/>
    <property type="evidence" value="ECO:0007669"/>
    <property type="project" value="UniProtKB-ARBA"/>
</dbReference>
<feature type="binding site" evidence="27">
    <location>
        <position position="1394"/>
    </location>
    <ligand>
        <name>Zn(2+)</name>
        <dbReference type="ChEBI" id="CHEBI:29105"/>
    </ligand>
</feature>
<organism evidence="34 35">
    <name type="scientific">Sciurus carolinensis</name>
    <name type="common">Eastern gray squirrel</name>
    <dbReference type="NCBI Taxonomy" id="30640"/>
    <lineage>
        <taxon>Eukaryota</taxon>
        <taxon>Metazoa</taxon>
        <taxon>Chordata</taxon>
        <taxon>Craniata</taxon>
        <taxon>Vertebrata</taxon>
        <taxon>Euteleostomi</taxon>
        <taxon>Mammalia</taxon>
        <taxon>Eutheria</taxon>
        <taxon>Euarchontoglires</taxon>
        <taxon>Glires</taxon>
        <taxon>Rodentia</taxon>
        <taxon>Sciuromorpha</taxon>
        <taxon>Sciuridae</taxon>
        <taxon>Sciurinae</taxon>
        <taxon>Sciurini</taxon>
        <taxon>Sciurus</taxon>
    </lineage>
</organism>
<proteinExistence type="inferred from homology"/>
<evidence type="ECO:0000259" key="31">
    <source>
        <dbReference type="PROSITE" id="PS51192"/>
    </source>
</evidence>
<keyword evidence="15" id="KW-0694">RNA-binding</keyword>
<feature type="domain" description="Helicase C-terminal" evidence="32">
    <location>
        <begin position="1191"/>
        <end position="1352"/>
    </location>
</feature>
<dbReference type="PROSITE" id="PS51192">
    <property type="entry name" value="HELICASE_ATP_BIND_1"/>
    <property type="match status" value="1"/>
</dbReference>
<evidence type="ECO:0000256" key="10">
    <source>
        <dbReference type="ARBA" id="ARBA00022801"/>
    </source>
</evidence>
<evidence type="ECO:0000256" key="24">
    <source>
        <dbReference type="ARBA" id="ARBA00048940"/>
    </source>
</evidence>
<dbReference type="PRINTS" id="PR00503">
    <property type="entry name" value="BROMODOMAIN"/>
</dbReference>
<dbReference type="SUPFAM" id="SSF47370">
    <property type="entry name" value="Bromodomain"/>
    <property type="match status" value="1"/>
</dbReference>
<evidence type="ECO:0000256" key="2">
    <source>
        <dbReference type="ARBA" id="ARBA00004300"/>
    </source>
</evidence>
<dbReference type="SUPFAM" id="SSF55729">
    <property type="entry name" value="Acyl-CoA N-acyltransferases (Nat)"/>
    <property type="match status" value="1"/>
</dbReference>
<evidence type="ECO:0000256" key="28">
    <source>
        <dbReference type="SAM" id="MobiDB-lite"/>
    </source>
</evidence>
<comment type="catalytic activity">
    <reaction evidence="24">
        <text>L-lysyl-[histone] + acetyl-CoA = N(6)-acetyl-L-lysyl-[histone] + CoA + H(+)</text>
        <dbReference type="Rhea" id="RHEA:21992"/>
        <dbReference type="Rhea" id="RHEA-COMP:9845"/>
        <dbReference type="Rhea" id="RHEA-COMP:11338"/>
        <dbReference type="ChEBI" id="CHEBI:15378"/>
        <dbReference type="ChEBI" id="CHEBI:29969"/>
        <dbReference type="ChEBI" id="CHEBI:57287"/>
        <dbReference type="ChEBI" id="CHEBI:57288"/>
        <dbReference type="ChEBI" id="CHEBI:61930"/>
        <dbReference type="EC" id="2.3.1.48"/>
    </reaction>
    <physiologicalReaction direction="left-to-right" evidence="24">
        <dbReference type="Rhea" id="RHEA:21993"/>
    </physiologicalReaction>
</comment>
<dbReference type="InterPro" id="IPR021673">
    <property type="entry name" value="RLR_CTR"/>
</dbReference>
<evidence type="ECO:0000256" key="23">
    <source>
        <dbReference type="ARBA" id="ARBA00047787"/>
    </source>
</evidence>
<dbReference type="SMART" id="SM00490">
    <property type="entry name" value="HELICc"/>
    <property type="match status" value="1"/>
</dbReference>
<dbReference type="CDD" id="cd12090">
    <property type="entry name" value="MDA5_ID"/>
    <property type="match status" value="1"/>
</dbReference>
<keyword evidence="22" id="KW-0012">Acyltransferase</keyword>
<evidence type="ECO:0000256" key="26">
    <source>
        <dbReference type="PROSITE-ProRule" id="PRU00035"/>
    </source>
</evidence>
<dbReference type="GO" id="GO:0005524">
    <property type="term" value="F:ATP binding"/>
    <property type="evidence" value="ECO:0007669"/>
    <property type="project" value="UniProtKB-KW"/>
</dbReference>
<dbReference type="InterPro" id="IPR009464">
    <property type="entry name" value="PCAF_N"/>
</dbReference>
<evidence type="ECO:0000259" key="29">
    <source>
        <dbReference type="PROSITE" id="PS50014"/>
    </source>
</evidence>
<name>A0AA41MT17_SCICA</name>
<evidence type="ECO:0000256" key="9">
    <source>
        <dbReference type="ARBA" id="ARBA00022741"/>
    </source>
</evidence>
<dbReference type="InterPro" id="IPR036427">
    <property type="entry name" value="Bromodomain-like_sf"/>
</dbReference>
<accession>A0AA41MT17</accession>
<evidence type="ECO:0000256" key="14">
    <source>
        <dbReference type="ARBA" id="ARBA00022859"/>
    </source>
</evidence>
<dbReference type="PROSITE" id="PS51789">
    <property type="entry name" value="RLR_CTR"/>
    <property type="match status" value="1"/>
</dbReference>
<evidence type="ECO:0000259" key="33">
    <source>
        <dbReference type="PROSITE" id="PS51789"/>
    </source>
</evidence>
<dbReference type="Pfam" id="PF04851">
    <property type="entry name" value="ResIII"/>
    <property type="match status" value="1"/>
</dbReference>
<evidence type="ECO:0000256" key="15">
    <source>
        <dbReference type="ARBA" id="ARBA00022884"/>
    </source>
</evidence>
<evidence type="ECO:0000256" key="3">
    <source>
        <dbReference type="ARBA" id="ARBA00006866"/>
    </source>
</evidence>
<feature type="compositionally biased region" description="Basic residues" evidence="28">
    <location>
        <begin position="88"/>
        <end position="99"/>
    </location>
</feature>
<evidence type="ECO:0000256" key="19">
    <source>
        <dbReference type="ARBA" id="ARBA00023163"/>
    </source>
</evidence>
<dbReference type="GO" id="GO:0003723">
    <property type="term" value="F:RNA binding"/>
    <property type="evidence" value="ECO:0007669"/>
    <property type="project" value="UniProtKB-KW"/>
</dbReference>
<evidence type="ECO:0000256" key="20">
    <source>
        <dbReference type="ARBA" id="ARBA00023212"/>
    </source>
</evidence>
<dbReference type="Gene3D" id="1.20.920.10">
    <property type="entry name" value="Bromodomain-like"/>
    <property type="match status" value="1"/>
</dbReference>
<feature type="compositionally biased region" description="Pro residues" evidence="28">
    <location>
        <begin position="19"/>
        <end position="51"/>
    </location>
</feature>
<feature type="binding site" evidence="27">
    <location>
        <position position="1450"/>
    </location>
    <ligand>
        <name>Zn(2+)</name>
        <dbReference type="ChEBI" id="CHEBI:29105"/>
    </ligand>
</feature>
<feature type="binding site" evidence="27">
    <location>
        <position position="1453"/>
    </location>
    <ligand>
        <name>Zn(2+)</name>
        <dbReference type="ChEBI" id="CHEBI:29105"/>
    </ligand>
</feature>
<dbReference type="CDD" id="cd04301">
    <property type="entry name" value="NAT_SF"/>
    <property type="match status" value="1"/>
</dbReference>
<evidence type="ECO:0000256" key="1">
    <source>
        <dbReference type="ARBA" id="ARBA00004123"/>
    </source>
</evidence>
<dbReference type="Gene3D" id="3.40.50.300">
    <property type="entry name" value="P-loop containing nucleotide triphosphate hydrolases"/>
    <property type="match status" value="2"/>
</dbReference>
<comment type="similarity">
    <text evidence="4">Belongs to the acetyltransferase family. GCN5 subfamily.</text>
</comment>
<dbReference type="Pfam" id="PF00583">
    <property type="entry name" value="Acetyltransf_1"/>
    <property type="match status" value="1"/>
</dbReference>
<evidence type="ECO:0000256" key="11">
    <source>
        <dbReference type="ARBA" id="ARBA00022806"/>
    </source>
</evidence>
<feature type="domain" description="RLR CTR" evidence="33">
    <location>
        <begin position="1380"/>
        <end position="1507"/>
    </location>
</feature>
<dbReference type="Gene3D" id="1.20.1320.30">
    <property type="match status" value="1"/>
</dbReference>
<gene>
    <name evidence="34" type="ORF">SUZIE_143305</name>
</gene>
<feature type="domain" description="Helicase ATP-binding" evidence="31">
    <location>
        <begin position="849"/>
        <end position="1026"/>
    </location>
</feature>
<dbReference type="PROSITE" id="PS51194">
    <property type="entry name" value="HELICASE_CTER"/>
    <property type="match status" value="1"/>
</dbReference>
<dbReference type="FunFam" id="1.20.920.10:FF:000014">
    <property type="entry name" value="Histone acetyltransferase KAT2B"/>
    <property type="match status" value="1"/>
</dbReference>
<dbReference type="InterPro" id="IPR041204">
    <property type="entry name" value="RIG-I-like_C"/>
</dbReference>
<feature type="domain" description="N-acetyltransferase" evidence="30">
    <location>
        <begin position="503"/>
        <end position="656"/>
    </location>
</feature>
<dbReference type="Pfam" id="PF00271">
    <property type="entry name" value="Helicase_C"/>
    <property type="match status" value="1"/>
</dbReference>
<dbReference type="InterPro" id="IPR018359">
    <property type="entry name" value="Bromodomain_CS"/>
</dbReference>
<keyword evidence="16" id="KW-0805">Transcription regulation</keyword>
<feature type="compositionally biased region" description="Low complexity" evidence="28">
    <location>
        <begin position="1"/>
        <end position="18"/>
    </location>
</feature>
<dbReference type="Gene3D" id="3.40.630.30">
    <property type="match status" value="1"/>
</dbReference>
<dbReference type="InterPro" id="IPR000182">
    <property type="entry name" value="GNAT_dom"/>
</dbReference>
<evidence type="ECO:0000256" key="21">
    <source>
        <dbReference type="ARBA" id="ARBA00023242"/>
    </source>
</evidence>
<feature type="region of interest" description="Disordered" evidence="28">
    <location>
        <begin position="407"/>
        <end position="434"/>
    </location>
</feature>
<dbReference type="PROSITE" id="PS51186">
    <property type="entry name" value="GNAT"/>
    <property type="match status" value="1"/>
</dbReference>
<dbReference type="InterPro" id="IPR001487">
    <property type="entry name" value="Bromodomain"/>
</dbReference>
<comment type="catalytic activity">
    <reaction evidence="23">
        <text>L-lysyl-[protein] + acetyl-CoA = N(6)-acetyl-L-lysyl-[protein] + CoA + H(+)</text>
        <dbReference type="Rhea" id="RHEA:45948"/>
        <dbReference type="Rhea" id="RHEA-COMP:9752"/>
        <dbReference type="Rhea" id="RHEA-COMP:10731"/>
        <dbReference type="ChEBI" id="CHEBI:15378"/>
        <dbReference type="ChEBI" id="CHEBI:29969"/>
        <dbReference type="ChEBI" id="CHEBI:57287"/>
        <dbReference type="ChEBI" id="CHEBI:57288"/>
        <dbReference type="ChEBI" id="CHEBI:61930"/>
    </reaction>
    <physiologicalReaction direction="left-to-right" evidence="23">
        <dbReference type="Rhea" id="RHEA:45949"/>
    </physiologicalReaction>
</comment>
<evidence type="ECO:0000256" key="5">
    <source>
        <dbReference type="ARBA" id="ARBA00022490"/>
    </source>
</evidence>
<keyword evidence="11" id="KW-0347">Helicase</keyword>
<sequence>MAEPSQAPTPATAAQPRPLHSPAPAPTPTPAPSPASAPTPAPTPAPAPAPAAAPAGSTGTGGPGVGSGGTGSGGDPARPGLSQQQRASQRKAQVRGLPRAKKLEKLGVFSACKANETCKCNGWKNPKPPTAPRMDLQQPAANLSELCRSCEHPLADHVSHLENVSEDEINRLLGMVVDVENLFMSVHKEEDTDTKQVYFYLFKLLRKCILQMTRPVVEGSLGSPPFEKPNIEQGVLNFVQYKFSHLAPRERQTMFELSKMFLLCLNYWKLETPAQFRQRSQSEDVATYKVNYTRWLCYCHVPQSCDSLPRYETTHVFGRSLLRSIFTVTRRQLLEKFRVEKDKLVPEKRTLILTHFPKFLSMLEEEIYGANSPIWESGFTMPPSEGTQLVPRPATVSAAVVPSTPIFSPTMGGGSNSSLSLDSAGAEPMPGEKRKLPENLTLEDAKRLRVMGDIPMELVNEVMLTITDPAAMLGPETSLLSANAARDETARLEERRGIIEFHVIGNSLTPKANRRVLLWLVGLQNVFSHQLPRMPKEYIARLVFDPKHKTLALIKDGRVIGGICFRMFPTQGFTEIVFCAVTSNEQVKGYGTHLMNHLKEYHIKHSILYFLTYADEYAIGYFKKQGFSKDIKVPKSRYLGYIKDYEGATLMECELNPRIPYTELSHIIKKQKEVIIKKLIERKQAQIRKVYPGLSCFKEGVRQIPVESVPGIRETGWKPMGKEKSKELKDPDQLYTTLKNLLAQIKSHPSAWPFMEPVKKSEAPDYYEVIRFPIDLKTMTERLRSRYYVTRKLFVADLQRVIANCREYNPPDSEYCRCASALEKFFYFKLKEGGLIDKMELRPYQWEVIMPALEGKNIIIWLPTGAGKTRAAAYVAKRHLETVDGAKVVVLVNRVHLVTQHGEEFSRMLDGRWTMTTLSGDMGPRAGFGHMVRCHDLVICTAELLQIALTSPEEEEHVELTAFSLIVVDECHHTHKDTIYNVILSRYLQHKLQRARPLPQVLGLTASPGTGGASKLSGAIDHILQLCANLDTWRIMSPEKYRSQLQEQSPKTCKQYDLCHRRNQDPFGDLLKKLMDQIHDHLEMPELSRDFGTQMYEQQVVELSKSAAEAGLQQRRVYALHLRRYNDALLIHDTVRAVDALASLQDFYHRERATKTQILCAERLLLALFDGNKNILTRLATHGPKNPKLEKLEQILLKQFGRTDRPRGIIFTRTRQSAHSLLLWLQQQPGLQTVDIRAQMLIGAGNSSQTTHMTQRDQQEVIRKFRFGTLNLLVATSVAEEGLDIAQCNVVVRYGLLTNEISMVQARGRARAGQSVYSFVATEGSRELQRELTNEALEALMEQAVATVQRMDQAEYQAKIRDLQRAALVKRAARAALQESRRQQFPAEHVQLLCINCMVAVGHGSDLRKVEGTHHVNVNPNFSIYYTVSREPVVINRVFKDWRPGGTISCRNCGEVWGLQMIYKSVNLPALKVRSMLLETPQGRIQAKKWSRVPFPVADINILQDCAQGLSDLSLE</sequence>
<keyword evidence="20" id="KW-0206">Cytoskeleton</keyword>
<evidence type="ECO:0000256" key="13">
    <source>
        <dbReference type="ARBA" id="ARBA00022840"/>
    </source>
</evidence>
<dbReference type="GO" id="GO:0045722">
    <property type="term" value="P:positive regulation of gluconeogenesis"/>
    <property type="evidence" value="ECO:0007669"/>
    <property type="project" value="UniProtKB-ARBA"/>
</dbReference>
<evidence type="ECO:0000256" key="27">
    <source>
        <dbReference type="PROSITE-ProRule" id="PRU01125"/>
    </source>
</evidence>
<dbReference type="Pfam" id="PF11648">
    <property type="entry name" value="RIG-I_C-RD"/>
    <property type="match status" value="1"/>
</dbReference>
<feature type="compositionally biased region" description="Low complexity" evidence="28">
    <location>
        <begin position="416"/>
        <end position="426"/>
    </location>
</feature>
<dbReference type="GO" id="GO:0008270">
    <property type="term" value="F:zinc ion binding"/>
    <property type="evidence" value="ECO:0007669"/>
    <property type="project" value="UniProtKB-UniRule"/>
</dbReference>
<dbReference type="GO" id="GO:0003724">
    <property type="term" value="F:RNA helicase activity"/>
    <property type="evidence" value="ECO:0007669"/>
    <property type="project" value="UniProtKB-EC"/>
</dbReference>
<dbReference type="InterPro" id="IPR001650">
    <property type="entry name" value="Helicase_C-like"/>
</dbReference>
<evidence type="ECO:0000256" key="16">
    <source>
        <dbReference type="ARBA" id="ARBA00023015"/>
    </source>
</evidence>
<dbReference type="InterPro" id="IPR037800">
    <property type="entry name" value="GCN5"/>
</dbReference>
<keyword evidence="13" id="KW-0067">ATP-binding</keyword>
<protein>
    <submittedName>
        <fullName evidence="34">Histone acetyltransferase KAT2A</fullName>
    </submittedName>
</protein>
<dbReference type="EMBL" id="JAATJV010297362">
    <property type="protein sequence ID" value="MBZ3877477.1"/>
    <property type="molecule type" value="Genomic_DNA"/>
</dbReference>
<dbReference type="GO" id="GO:0045944">
    <property type="term" value="P:positive regulation of transcription by RNA polymerase II"/>
    <property type="evidence" value="ECO:0007669"/>
    <property type="project" value="TreeGrafter"/>
</dbReference>
<feature type="region of interest" description="Disordered" evidence="28">
    <location>
        <begin position="1"/>
        <end position="99"/>
    </location>
</feature>
<keyword evidence="7" id="KW-0808">Transferase</keyword>
<keyword evidence="9" id="KW-0547">Nucleotide-binding</keyword>
<dbReference type="PANTHER" id="PTHR45750:SF1">
    <property type="entry name" value="HISTONE ACETYLTRANSFERASE KAT2A"/>
    <property type="match status" value="1"/>
</dbReference>
<dbReference type="CDD" id="cd18802">
    <property type="entry name" value="SF2_C_dicer"/>
    <property type="match status" value="1"/>
</dbReference>
<keyword evidence="17 26" id="KW-0103">Bromodomain</keyword>
<feature type="domain" description="Bromo" evidence="29">
    <location>
        <begin position="746"/>
        <end position="816"/>
    </location>
</feature>
<keyword evidence="8 27" id="KW-0479">Metal-binding</keyword>
<comment type="subcellular location">
    <subcellularLocation>
        <location evidence="2">Cytoplasm</location>
        <location evidence="2">Cytoskeleton</location>
        <location evidence="2">Microtubule organizing center</location>
        <location evidence="2">Centrosome</location>
    </subcellularLocation>
    <subcellularLocation>
        <location evidence="1">Nucleus</location>
    </subcellularLocation>
</comment>
<keyword evidence="14" id="KW-0391">Immunity</keyword>
<dbReference type="GO" id="GO:0045087">
    <property type="term" value="P:innate immune response"/>
    <property type="evidence" value="ECO:0007669"/>
    <property type="project" value="UniProtKB-KW"/>
</dbReference>
<dbReference type="Proteomes" id="UP001166674">
    <property type="component" value="Unassembled WGS sequence"/>
</dbReference>
<evidence type="ECO:0000313" key="35">
    <source>
        <dbReference type="Proteomes" id="UP001166674"/>
    </source>
</evidence>
<dbReference type="SUPFAM" id="SSF52540">
    <property type="entry name" value="P-loop containing nucleoside triphosphate hydrolases"/>
    <property type="match status" value="1"/>
</dbReference>
<dbReference type="Pfam" id="PF00439">
    <property type="entry name" value="Bromodomain"/>
    <property type="match status" value="1"/>
</dbReference>
<evidence type="ECO:0000313" key="34">
    <source>
        <dbReference type="EMBL" id="MBZ3877477.1"/>
    </source>
</evidence>
<feature type="compositionally biased region" description="Low complexity" evidence="28">
    <location>
        <begin position="75"/>
        <end position="87"/>
    </location>
</feature>
<dbReference type="FunFam" id="3.40.630.30:FF:000004">
    <property type="entry name" value="Histone acetyltransferase KAT2A"/>
    <property type="match status" value="1"/>
</dbReference>
<evidence type="ECO:0000259" key="30">
    <source>
        <dbReference type="PROSITE" id="PS51186"/>
    </source>
</evidence>
<feature type="binding site" evidence="27">
    <location>
        <position position="1397"/>
    </location>
    <ligand>
        <name>Zn(2+)</name>
        <dbReference type="ChEBI" id="CHEBI:29105"/>
    </ligand>
</feature>
<keyword evidence="19" id="KW-0804">Transcription</keyword>
<reference evidence="34" key="1">
    <citation type="submission" date="2020-03" db="EMBL/GenBank/DDBJ databases">
        <title>Studies in the Genomics of Life Span.</title>
        <authorList>
            <person name="Glass D."/>
        </authorList>
    </citation>
    <scope>NUCLEOTIDE SEQUENCE</scope>
    <source>
        <strain evidence="34">SUZIE</strain>
        <tissue evidence="34">Muscle</tissue>
    </source>
</reference>
<keyword evidence="18" id="KW-0051">Antiviral defense</keyword>
<keyword evidence="35" id="KW-1185">Reference proteome</keyword>
<evidence type="ECO:0000256" key="7">
    <source>
        <dbReference type="ARBA" id="ARBA00022679"/>
    </source>
</evidence>